<evidence type="ECO:0000313" key="2">
    <source>
        <dbReference type="EMBL" id="PPR06446.1"/>
    </source>
</evidence>
<keyword evidence="3" id="KW-1185">Reference proteome</keyword>
<dbReference type="AlphaFoldDB" id="A0A409YTV8"/>
<feature type="chain" id="PRO_5019423045" description="Hydrophobin" evidence="1">
    <location>
        <begin position="19"/>
        <end position="123"/>
    </location>
</feature>
<evidence type="ECO:0008006" key="4">
    <source>
        <dbReference type="Google" id="ProtNLM"/>
    </source>
</evidence>
<dbReference type="EMBL" id="NHYE01000317">
    <property type="protein sequence ID" value="PPR06446.1"/>
    <property type="molecule type" value="Genomic_DNA"/>
</dbReference>
<sequence>MKFSPVLSLLALAAAALAAPNLEVRKESPDPDVTPTVTICIFSGSGCIPIPVTSSNCIDLTGGLTILNDNVGLVTAPQGFICDFFPAFGCSSFASTAIIGTGSAQFVSPGFPSFSSFLCSPIG</sequence>
<dbReference type="Proteomes" id="UP000284706">
    <property type="component" value="Unassembled WGS sequence"/>
</dbReference>
<dbReference type="InParanoid" id="A0A409YTV8"/>
<feature type="signal peptide" evidence="1">
    <location>
        <begin position="1"/>
        <end position="18"/>
    </location>
</feature>
<accession>A0A409YTV8</accession>
<evidence type="ECO:0000256" key="1">
    <source>
        <dbReference type="SAM" id="SignalP"/>
    </source>
</evidence>
<gene>
    <name evidence="2" type="ORF">CVT26_006460</name>
</gene>
<organism evidence="2 3">
    <name type="scientific">Gymnopilus dilepis</name>
    <dbReference type="NCBI Taxonomy" id="231916"/>
    <lineage>
        <taxon>Eukaryota</taxon>
        <taxon>Fungi</taxon>
        <taxon>Dikarya</taxon>
        <taxon>Basidiomycota</taxon>
        <taxon>Agaricomycotina</taxon>
        <taxon>Agaricomycetes</taxon>
        <taxon>Agaricomycetidae</taxon>
        <taxon>Agaricales</taxon>
        <taxon>Agaricineae</taxon>
        <taxon>Hymenogastraceae</taxon>
        <taxon>Gymnopilus</taxon>
    </lineage>
</organism>
<dbReference type="OrthoDB" id="10467633at2759"/>
<reference evidence="2 3" key="1">
    <citation type="journal article" date="2018" name="Evol. Lett.">
        <title>Horizontal gene cluster transfer increased hallucinogenic mushroom diversity.</title>
        <authorList>
            <person name="Reynolds H.T."/>
            <person name="Vijayakumar V."/>
            <person name="Gluck-Thaler E."/>
            <person name="Korotkin H.B."/>
            <person name="Matheny P.B."/>
            <person name="Slot J.C."/>
        </authorList>
    </citation>
    <scope>NUCLEOTIDE SEQUENCE [LARGE SCALE GENOMIC DNA]</scope>
    <source>
        <strain evidence="2 3">SRW20</strain>
    </source>
</reference>
<keyword evidence="1" id="KW-0732">Signal</keyword>
<proteinExistence type="predicted"/>
<name>A0A409YTV8_9AGAR</name>
<comment type="caution">
    <text evidence="2">The sequence shown here is derived from an EMBL/GenBank/DDBJ whole genome shotgun (WGS) entry which is preliminary data.</text>
</comment>
<protein>
    <recommendedName>
        <fullName evidence="4">Hydrophobin</fullName>
    </recommendedName>
</protein>
<evidence type="ECO:0000313" key="3">
    <source>
        <dbReference type="Proteomes" id="UP000284706"/>
    </source>
</evidence>